<comment type="caution">
    <text evidence="6">The sequence shown here is derived from an EMBL/GenBank/DDBJ whole genome shotgun (WGS) entry which is preliminary data.</text>
</comment>
<dbReference type="Proteomes" id="UP000650833">
    <property type="component" value="Unassembled WGS sequence"/>
</dbReference>
<evidence type="ECO:0000256" key="2">
    <source>
        <dbReference type="ARBA" id="ARBA00023242"/>
    </source>
</evidence>
<evidence type="ECO:0000313" key="6">
    <source>
        <dbReference type="EMBL" id="KAG2206073.1"/>
    </source>
</evidence>
<dbReference type="AlphaFoldDB" id="A0A8H7R8F2"/>
<dbReference type="SMART" id="SM00398">
    <property type="entry name" value="HMG"/>
    <property type="match status" value="1"/>
</dbReference>
<keyword evidence="7" id="KW-1185">Reference proteome</keyword>
<dbReference type="SUPFAM" id="SSF47095">
    <property type="entry name" value="HMG-box"/>
    <property type="match status" value="1"/>
</dbReference>
<feature type="compositionally biased region" description="Polar residues" evidence="4">
    <location>
        <begin position="440"/>
        <end position="451"/>
    </location>
</feature>
<evidence type="ECO:0000256" key="3">
    <source>
        <dbReference type="PROSITE-ProRule" id="PRU00267"/>
    </source>
</evidence>
<dbReference type="SMART" id="SM00454">
    <property type="entry name" value="SAM"/>
    <property type="match status" value="1"/>
</dbReference>
<evidence type="ECO:0000256" key="4">
    <source>
        <dbReference type="SAM" id="MobiDB-lite"/>
    </source>
</evidence>
<gene>
    <name evidence="6" type="ORF">INT46_010077</name>
</gene>
<dbReference type="PANTHER" id="PTHR46040:SF3">
    <property type="entry name" value="HIGH MOBILITY GROUP PROTEIN 2"/>
    <property type="match status" value="1"/>
</dbReference>
<feature type="region of interest" description="Disordered" evidence="4">
    <location>
        <begin position="376"/>
        <end position="525"/>
    </location>
</feature>
<dbReference type="GO" id="GO:0010468">
    <property type="term" value="P:regulation of gene expression"/>
    <property type="evidence" value="ECO:0007669"/>
    <property type="project" value="TreeGrafter"/>
</dbReference>
<dbReference type="Pfam" id="PF00536">
    <property type="entry name" value="SAM_1"/>
    <property type="match status" value="1"/>
</dbReference>
<proteinExistence type="predicted"/>
<organism evidence="6 7">
    <name type="scientific">Mucor plumbeus</name>
    <dbReference type="NCBI Taxonomy" id="97098"/>
    <lineage>
        <taxon>Eukaryota</taxon>
        <taxon>Fungi</taxon>
        <taxon>Fungi incertae sedis</taxon>
        <taxon>Mucoromycota</taxon>
        <taxon>Mucoromycotina</taxon>
        <taxon>Mucoromycetes</taxon>
        <taxon>Mucorales</taxon>
        <taxon>Mucorineae</taxon>
        <taxon>Mucoraceae</taxon>
        <taxon>Mucor</taxon>
    </lineage>
</organism>
<dbReference type="SUPFAM" id="SSF47769">
    <property type="entry name" value="SAM/Pointed domain"/>
    <property type="match status" value="1"/>
</dbReference>
<dbReference type="GO" id="GO:0003677">
    <property type="term" value="F:DNA binding"/>
    <property type="evidence" value="ECO:0007669"/>
    <property type="project" value="UniProtKB-UniRule"/>
</dbReference>
<evidence type="ECO:0000256" key="1">
    <source>
        <dbReference type="ARBA" id="ARBA00023125"/>
    </source>
</evidence>
<feature type="compositionally biased region" description="Acidic residues" evidence="4">
    <location>
        <begin position="242"/>
        <end position="253"/>
    </location>
</feature>
<dbReference type="GO" id="GO:0005634">
    <property type="term" value="C:nucleus"/>
    <property type="evidence" value="ECO:0007669"/>
    <property type="project" value="UniProtKB-UniRule"/>
</dbReference>
<dbReference type="InterPro" id="IPR036910">
    <property type="entry name" value="HMG_box_dom_sf"/>
</dbReference>
<feature type="compositionally biased region" description="Low complexity" evidence="4">
    <location>
        <begin position="173"/>
        <end position="196"/>
    </location>
</feature>
<dbReference type="PROSITE" id="PS50118">
    <property type="entry name" value="HMG_BOX_2"/>
    <property type="match status" value="1"/>
</dbReference>
<dbReference type="PANTHER" id="PTHR46040">
    <property type="entry name" value="HIGH MOBILITY GROUP PROTEIN 2"/>
    <property type="match status" value="1"/>
</dbReference>
<feature type="compositionally biased region" description="Polar residues" evidence="4">
    <location>
        <begin position="458"/>
        <end position="472"/>
    </location>
</feature>
<feature type="region of interest" description="Disordered" evidence="4">
    <location>
        <begin position="87"/>
        <end position="151"/>
    </location>
</feature>
<feature type="DNA-binding region" description="HMG box" evidence="3">
    <location>
        <begin position="281"/>
        <end position="347"/>
    </location>
</feature>
<dbReference type="EMBL" id="JAEPRC010000159">
    <property type="protein sequence ID" value="KAG2206073.1"/>
    <property type="molecule type" value="Genomic_DNA"/>
</dbReference>
<feature type="compositionally biased region" description="Basic residues" evidence="4">
    <location>
        <begin position="266"/>
        <end position="276"/>
    </location>
</feature>
<feature type="domain" description="HMG box" evidence="5">
    <location>
        <begin position="281"/>
        <end position="347"/>
    </location>
</feature>
<evidence type="ECO:0000259" key="5">
    <source>
        <dbReference type="PROSITE" id="PS50118"/>
    </source>
</evidence>
<feature type="compositionally biased region" description="Polar residues" evidence="4">
    <location>
        <begin position="510"/>
        <end position="525"/>
    </location>
</feature>
<keyword evidence="1 3" id="KW-0238">DNA-binding</keyword>
<dbReference type="OrthoDB" id="1919336at2759"/>
<dbReference type="InterPro" id="IPR001660">
    <property type="entry name" value="SAM"/>
</dbReference>
<protein>
    <recommendedName>
        <fullName evidence="5">HMG box domain-containing protein</fullName>
    </recommendedName>
</protein>
<feature type="compositionally biased region" description="Acidic residues" evidence="4">
    <location>
        <begin position="473"/>
        <end position="490"/>
    </location>
</feature>
<dbReference type="Pfam" id="PF00505">
    <property type="entry name" value="HMG_box"/>
    <property type="match status" value="1"/>
</dbReference>
<dbReference type="InterPro" id="IPR051965">
    <property type="entry name" value="ChromReg_NeuronalGeneExpr"/>
</dbReference>
<name>A0A8H7R8F2_9FUNG</name>
<dbReference type="CDD" id="cd09487">
    <property type="entry name" value="SAM_superfamily"/>
    <property type="match status" value="1"/>
</dbReference>
<feature type="compositionally biased region" description="Low complexity" evidence="4">
    <location>
        <begin position="383"/>
        <end position="397"/>
    </location>
</feature>
<keyword evidence="2 3" id="KW-0539">Nucleus</keyword>
<reference evidence="6" key="1">
    <citation type="submission" date="2020-12" db="EMBL/GenBank/DDBJ databases">
        <title>Metabolic potential, ecology and presence of endohyphal bacteria is reflected in genomic diversity of Mucoromycotina.</title>
        <authorList>
            <person name="Muszewska A."/>
            <person name="Okrasinska A."/>
            <person name="Steczkiewicz K."/>
            <person name="Drgas O."/>
            <person name="Orlowska M."/>
            <person name="Perlinska-Lenart U."/>
            <person name="Aleksandrzak-Piekarczyk T."/>
            <person name="Szatraj K."/>
            <person name="Zielenkiewicz U."/>
            <person name="Pilsyk S."/>
            <person name="Malc E."/>
            <person name="Mieczkowski P."/>
            <person name="Kruszewska J.S."/>
            <person name="Biernat P."/>
            <person name="Pawlowska J."/>
        </authorList>
    </citation>
    <scope>NUCLEOTIDE SEQUENCE</scope>
    <source>
        <strain evidence="6">CBS 226.32</strain>
    </source>
</reference>
<dbReference type="InterPro" id="IPR009071">
    <property type="entry name" value="HMG_box_dom"/>
</dbReference>
<dbReference type="Gene3D" id="1.10.150.50">
    <property type="entry name" value="Transcription Factor, Ets-1"/>
    <property type="match status" value="1"/>
</dbReference>
<evidence type="ECO:0000313" key="7">
    <source>
        <dbReference type="Proteomes" id="UP000650833"/>
    </source>
</evidence>
<feature type="region of interest" description="Disordered" evidence="4">
    <location>
        <begin position="218"/>
        <end position="286"/>
    </location>
</feature>
<feature type="compositionally biased region" description="Polar residues" evidence="4">
    <location>
        <begin position="398"/>
        <end position="412"/>
    </location>
</feature>
<dbReference type="InterPro" id="IPR013761">
    <property type="entry name" value="SAM/pointed_sf"/>
</dbReference>
<accession>A0A8H7R8F2</accession>
<feature type="region of interest" description="Disordered" evidence="4">
    <location>
        <begin position="170"/>
        <end position="203"/>
    </location>
</feature>
<dbReference type="Gene3D" id="1.10.30.10">
    <property type="entry name" value="High mobility group box domain"/>
    <property type="match status" value="1"/>
</dbReference>
<feature type="compositionally biased region" description="Low complexity" evidence="4">
    <location>
        <begin position="116"/>
        <end position="141"/>
    </location>
</feature>
<sequence>MDSYTSMPISIEERKASFEFTSSEHQQVKSFLDKCHLSQYYATFIEEGFESLQAVLEITEDDLIALNVKRGHRRVIQRGIATLNGVPKNQPLHMMSNNIPDGAPSLPTISTSRFKSSNNGNHSSEGSSGTYTTSGYGSMTSPRHPTSVISNTSGINKLYEFPPSSGYITRSISNNNNNNNNNDNNNSNNSNNSTSSIPIVGADHSSPHQQLVHILHQHPAESESQSMIDTTQKESRSSYSSNDDEDEDLEEEEHPNKGNSSTTSPLKRKYRRHPKPDKHAPIKPPSAYIMFSNDARAQLKAHNMTFVEIAKIVGDQWKNLGISQKQQYERTAMRAKDEYIDALNEYRKTNEYKEYQKYLTNFKAEQDATNRKIARLRKRAKRSSPGSGSLADSSSNGNDKTSSNGSCESHSYSMHADNARSSSSSGGSTDIYKVRRKTLKNINSKGSSSEDGSLLRSMDTTPTIEVSASTTPPDEEVDDDEVEYENDMEECYSPQQKAPPLISDRMAKSNYHQLPFNKNRQQQQR</sequence>